<dbReference type="AlphaFoldDB" id="Q1PYU8"/>
<evidence type="ECO:0000313" key="4">
    <source>
        <dbReference type="Proteomes" id="UP000221734"/>
    </source>
</evidence>
<reference evidence="4" key="4">
    <citation type="submission" date="2017-10" db="EMBL/GenBank/DDBJ databases">
        <authorList>
            <person name="Frank J."/>
        </authorList>
    </citation>
    <scope>NUCLEOTIDE SEQUENCE [LARGE SCALE GENOMIC DNA]</scope>
</reference>
<evidence type="ECO:0000313" key="3">
    <source>
        <dbReference type="EMBL" id="SOH03799.1"/>
    </source>
</evidence>
<sequence>MEIKFSRHAKRRARLYKISESTIIKILEGKELSQGRHEIIESAEGFKYPLKITIVVEKSIITVITNYPLKNGRKK</sequence>
<reference evidence="1" key="2">
    <citation type="submission" date="2006-01" db="EMBL/GenBank/DDBJ databases">
        <authorList>
            <person name="Genoscope"/>
        </authorList>
    </citation>
    <scope>NUCLEOTIDE SEQUENCE</scope>
</reference>
<keyword evidence="4" id="KW-1185">Reference proteome</keyword>
<dbReference type="EMBL" id="CT573072">
    <property type="protein sequence ID" value="CAJ72255.1"/>
    <property type="molecule type" value="Genomic_DNA"/>
</dbReference>
<evidence type="ECO:0000313" key="5">
    <source>
        <dbReference type="Proteomes" id="UP000501926"/>
    </source>
</evidence>
<protein>
    <recommendedName>
        <fullName evidence="6">DUF4258 domain-containing protein</fullName>
    </recommendedName>
</protein>
<dbReference type="KEGG" id="kst:KSMBR1_1297"/>
<proteinExistence type="predicted"/>
<dbReference type="OrthoDB" id="3078577at2"/>
<dbReference type="EMBL" id="LT934425">
    <property type="protein sequence ID" value="SOH03799.1"/>
    <property type="molecule type" value="Genomic_DNA"/>
</dbReference>
<gene>
    <name evidence="2" type="ORF">KsCSTR_10020</name>
    <name evidence="3" type="ORF">KSMBR1_1297</name>
    <name evidence="1" type="ORF">kustd1510</name>
</gene>
<accession>Q1PYU8</accession>
<dbReference type="Proteomes" id="UP000501926">
    <property type="component" value="Chromosome"/>
</dbReference>
<evidence type="ECO:0000313" key="1">
    <source>
        <dbReference type="EMBL" id="CAJ72255.1"/>
    </source>
</evidence>
<reference evidence="1" key="1">
    <citation type="journal article" date="2006" name="Nature">
        <title>Deciphering the evolution and metabolism of an anammox bacterium from a community genome.</title>
        <authorList>
            <person name="Strous M."/>
            <person name="Pelletier E."/>
            <person name="Mangenot S."/>
            <person name="Rattei T."/>
            <person name="Lehner A."/>
            <person name="Taylor M.W."/>
            <person name="Horn M."/>
            <person name="Daims H."/>
            <person name="Bartol-Mavel D."/>
            <person name="Wincker P."/>
            <person name="Barbe V."/>
            <person name="Fonknechten N."/>
            <person name="Vallenet D."/>
            <person name="Segurens B."/>
            <person name="Schenowitz-Truong C."/>
            <person name="Medigue C."/>
            <person name="Collingro A."/>
            <person name="Snel B."/>
            <person name="Dutilh B.E."/>
            <person name="OpDenCamp H.J.M."/>
            <person name="vanDerDrift C."/>
            <person name="Cirpus I."/>
            <person name="vanDePas-Schoonen K.T."/>
            <person name="Harhangi H.R."/>
            <person name="vanNiftrik L."/>
            <person name="Schmid M."/>
            <person name="Keltjens J."/>
            <person name="vanDeVossenberg J."/>
            <person name="Kartal B."/>
            <person name="Meier H."/>
            <person name="Frishman D."/>
            <person name="Huynen M.A."/>
            <person name="Mewes H."/>
            <person name="Weissenbach J."/>
            <person name="Jetten M.S.M."/>
            <person name="Wagner M."/>
            <person name="LePaslier D."/>
        </authorList>
    </citation>
    <scope>NUCLEOTIDE SEQUENCE</scope>
</reference>
<dbReference type="EMBL" id="CP049055">
    <property type="protein sequence ID" value="QII10381.1"/>
    <property type="molecule type" value="Genomic_DNA"/>
</dbReference>
<name>Q1PYU8_KUEST</name>
<evidence type="ECO:0008006" key="6">
    <source>
        <dbReference type="Google" id="ProtNLM"/>
    </source>
</evidence>
<reference evidence="2 5" key="5">
    <citation type="submission" date="2020-02" db="EMBL/GenBank/DDBJ databases">
        <title>Newly sequenced genome of strain CSTR1 showed variability in Candidatus Kuenenia stuttgartiensis genomes.</title>
        <authorList>
            <person name="Ding C."/>
            <person name="Adrian L."/>
        </authorList>
    </citation>
    <scope>NUCLEOTIDE SEQUENCE [LARGE SCALE GENOMIC DNA]</scope>
    <source>
        <strain evidence="2 5">CSTR1</strain>
    </source>
</reference>
<reference evidence="3" key="3">
    <citation type="submission" date="2017-10" db="EMBL/GenBank/DDBJ databases">
        <authorList>
            <person name="Banno H."/>
            <person name="Chua N.-H."/>
        </authorList>
    </citation>
    <scope>NUCLEOTIDE SEQUENCE [LARGE SCALE GENOMIC DNA]</scope>
    <source>
        <strain evidence="3">Kuenenia_mbr1_ru-nijmegen</strain>
    </source>
</reference>
<organism evidence="1">
    <name type="scientific">Kuenenia stuttgartiensis</name>
    <dbReference type="NCBI Taxonomy" id="174633"/>
    <lineage>
        <taxon>Bacteria</taxon>
        <taxon>Pseudomonadati</taxon>
        <taxon>Planctomycetota</taxon>
        <taxon>Candidatus Brocadiia</taxon>
        <taxon>Candidatus Brocadiales</taxon>
        <taxon>Candidatus Brocadiaceae</taxon>
        <taxon>Candidatus Kuenenia</taxon>
    </lineage>
</organism>
<evidence type="ECO:0000313" key="2">
    <source>
        <dbReference type="EMBL" id="QII10381.1"/>
    </source>
</evidence>
<dbReference type="Proteomes" id="UP000221734">
    <property type="component" value="Chromosome Kuenenia_stuttgartiensis_MBR1"/>
</dbReference>
<dbReference type="RefSeq" id="WP_099324566.1">
    <property type="nucleotide sequence ID" value="NZ_CP049055.1"/>
</dbReference>